<dbReference type="Pfam" id="PF12716">
    <property type="entry name" value="Apq12"/>
    <property type="match status" value="1"/>
</dbReference>
<dbReference type="EMBL" id="JBANMG010000001">
    <property type="protein sequence ID" value="KAK6957447.1"/>
    <property type="molecule type" value="Genomic_DNA"/>
</dbReference>
<evidence type="ECO:0000313" key="3">
    <source>
        <dbReference type="EMBL" id="KAK6957447.1"/>
    </source>
</evidence>
<protein>
    <submittedName>
        <fullName evidence="3">Uncharacterized protein</fullName>
    </submittedName>
</protein>
<dbReference type="AlphaFoldDB" id="A0AAX6MYH3"/>
<keyword evidence="2" id="KW-0472">Membrane</keyword>
<evidence type="ECO:0000256" key="2">
    <source>
        <dbReference type="SAM" id="Phobius"/>
    </source>
</evidence>
<feature type="transmembrane region" description="Helical" evidence="2">
    <location>
        <begin position="105"/>
        <end position="123"/>
    </location>
</feature>
<feature type="transmembrane region" description="Helical" evidence="2">
    <location>
        <begin position="75"/>
        <end position="93"/>
    </location>
</feature>
<dbReference type="InterPro" id="IPR024316">
    <property type="entry name" value="APQ12"/>
</dbReference>
<keyword evidence="2" id="KW-1133">Transmembrane helix</keyword>
<reference evidence="3 4" key="1">
    <citation type="journal article" date="2024" name="Front Chem Biol">
        <title>Unveiling the potential of Daldinia eschscholtzii MFLUCC 19-0629 through bioactivity and bioinformatics studies for enhanced sustainable agriculture production.</title>
        <authorList>
            <person name="Brooks S."/>
            <person name="Weaver J.A."/>
            <person name="Klomchit A."/>
            <person name="Alharthi S.A."/>
            <person name="Onlamun T."/>
            <person name="Nurani R."/>
            <person name="Vong T.K."/>
            <person name="Alberti F."/>
            <person name="Greco C."/>
        </authorList>
    </citation>
    <scope>NUCLEOTIDE SEQUENCE [LARGE SCALE GENOMIC DNA]</scope>
    <source>
        <strain evidence="3">MFLUCC 19-0629</strain>
    </source>
</reference>
<name>A0AAX6MYH3_9PEZI</name>
<evidence type="ECO:0000313" key="4">
    <source>
        <dbReference type="Proteomes" id="UP001369815"/>
    </source>
</evidence>
<gene>
    <name evidence="3" type="ORF">Daesc_000232</name>
</gene>
<proteinExistence type="predicted"/>
<accession>A0AAX6MYH3</accession>
<keyword evidence="4" id="KW-1185">Reference proteome</keyword>
<dbReference type="Proteomes" id="UP001369815">
    <property type="component" value="Unassembled WGS sequence"/>
</dbReference>
<feature type="region of interest" description="Disordered" evidence="1">
    <location>
        <begin position="164"/>
        <end position="188"/>
    </location>
</feature>
<comment type="caution">
    <text evidence="3">The sequence shown here is derived from an EMBL/GenBank/DDBJ whole genome shotgun (WGS) entry which is preliminary data.</text>
</comment>
<organism evidence="3 4">
    <name type="scientific">Daldinia eschscholtzii</name>
    <dbReference type="NCBI Taxonomy" id="292717"/>
    <lineage>
        <taxon>Eukaryota</taxon>
        <taxon>Fungi</taxon>
        <taxon>Dikarya</taxon>
        <taxon>Ascomycota</taxon>
        <taxon>Pezizomycotina</taxon>
        <taxon>Sordariomycetes</taxon>
        <taxon>Xylariomycetidae</taxon>
        <taxon>Xylariales</taxon>
        <taxon>Hypoxylaceae</taxon>
        <taxon>Daldinia</taxon>
    </lineage>
</organism>
<keyword evidence="2" id="KW-0812">Transmembrane</keyword>
<evidence type="ECO:0000256" key="1">
    <source>
        <dbReference type="SAM" id="MobiDB-lite"/>
    </source>
</evidence>
<sequence length="188" mass="20697">MDRAGDSALLDALQGLLPEQTLTLIQAHMQDPQTALRAIWQQTTSLTQKATASLSPVLAPLIQRSMQALHDSPDLVVLAFVLAALVLVIQVISFLHRTMMYVTRLAFRLVGWALFFALLAALWHRGPEAAIRDVVVFVSKLAGYAALVKDIWWSEYQRFDAQTKRGGAPAPTRGAPSGGYTRSRNSAW</sequence>